<accession>A0A8S4QFY1</accession>
<sequence length="27" mass="3165">MDVAKEKTGYHDDFGDDDMNSRRCMLD</sequence>
<reference evidence="2" key="1">
    <citation type="submission" date="2022-03" db="EMBL/GenBank/DDBJ databases">
        <authorList>
            <person name="Lindestad O."/>
        </authorList>
    </citation>
    <scope>NUCLEOTIDE SEQUENCE</scope>
</reference>
<feature type="region of interest" description="Disordered" evidence="1">
    <location>
        <begin position="1"/>
        <end position="27"/>
    </location>
</feature>
<comment type="caution">
    <text evidence="2">The sequence shown here is derived from an EMBL/GenBank/DDBJ whole genome shotgun (WGS) entry which is preliminary data.</text>
</comment>
<evidence type="ECO:0000256" key="1">
    <source>
        <dbReference type="SAM" id="MobiDB-lite"/>
    </source>
</evidence>
<dbReference type="AlphaFoldDB" id="A0A8S4QFY1"/>
<organism evidence="2 3">
    <name type="scientific">Pararge aegeria aegeria</name>
    <dbReference type="NCBI Taxonomy" id="348720"/>
    <lineage>
        <taxon>Eukaryota</taxon>
        <taxon>Metazoa</taxon>
        <taxon>Ecdysozoa</taxon>
        <taxon>Arthropoda</taxon>
        <taxon>Hexapoda</taxon>
        <taxon>Insecta</taxon>
        <taxon>Pterygota</taxon>
        <taxon>Neoptera</taxon>
        <taxon>Endopterygota</taxon>
        <taxon>Lepidoptera</taxon>
        <taxon>Glossata</taxon>
        <taxon>Ditrysia</taxon>
        <taxon>Papilionoidea</taxon>
        <taxon>Nymphalidae</taxon>
        <taxon>Satyrinae</taxon>
        <taxon>Satyrini</taxon>
        <taxon>Parargina</taxon>
        <taxon>Pararge</taxon>
    </lineage>
</organism>
<dbReference type="Proteomes" id="UP000838756">
    <property type="component" value="Unassembled WGS sequence"/>
</dbReference>
<keyword evidence="3" id="KW-1185">Reference proteome</keyword>
<feature type="non-terminal residue" evidence="2">
    <location>
        <position position="27"/>
    </location>
</feature>
<proteinExistence type="predicted"/>
<protein>
    <submittedName>
        <fullName evidence="2">Jg13747 protein</fullName>
    </submittedName>
</protein>
<dbReference type="EMBL" id="CAKXAJ010004285">
    <property type="protein sequence ID" value="CAH2208687.1"/>
    <property type="molecule type" value="Genomic_DNA"/>
</dbReference>
<evidence type="ECO:0000313" key="3">
    <source>
        <dbReference type="Proteomes" id="UP000838756"/>
    </source>
</evidence>
<gene>
    <name evidence="2" type="primary">jg13747</name>
    <name evidence="2" type="ORF">PAEG_LOCUS1237</name>
</gene>
<name>A0A8S4QFY1_9NEOP</name>
<evidence type="ECO:0000313" key="2">
    <source>
        <dbReference type="EMBL" id="CAH2208687.1"/>
    </source>
</evidence>